<accession>A0ABT8Y6C3</accession>
<evidence type="ECO:0000313" key="1">
    <source>
        <dbReference type="EMBL" id="MDO6413220.1"/>
    </source>
</evidence>
<protein>
    <submittedName>
        <fullName evidence="1">Uncharacterized protein</fullName>
    </submittedName>
</protein>
<sequence>MIPFLAAALSLAALPSVTGDFDHDGKRDTAELVKAAEGYRVMIRRGADAGKPLFLMSLADPANFYLGKAQGGEFATACGKGLGTRGVRCDRPRVHLKGNELAFGYREASDGVAIWKGGRFDLVWLTD</sequence>
<evidence type="ECO:0000313" key="2">
    <source>
        <dbReference type="Proteomes" id="UP001169764"/>
    </source>
</evidence>
<dbReference type="RefSeq" id="WP_303539533.1">
    <property type="nucleotide sequence ID" value="NZ_JAUOTP010000001.1"/>
</dbReference>
<comment type="caution">
    <text evidence="1">The sequence shown here is derived from an EMBL/GenBank/DDBJ whole genome shotgun (WGS) entry which is preliminary data.</text>
</comment>
<gene>
    <name evidence="1" type="ORF">Q4F19_02380</name>
</gene>
<organism evidence="1 2">
    <name type="scientific">Sphingomonas natans</name>
    <dbReference type="NCBI Taxonomy" id="3063330"/>
    <lineage>
        <taxon>Bacteria</taxon>
        <taxon>Pseudomonadati</taxon>
        <taxon>Pseudomonadota</taxon>
        <taxon>Alphaproteobacteria</taxon>
        <taxon>Sphingomonadales</taxon>
        <taxon>Sphingomonadaceae</taxon>
        <taxon>Sphingomonas</taxon>
    </lineage>
</organism>
<dbReference type="Proteomes" id="UP001169764">
    <property type="component" value="Unassembled WGS sequence"/>
</dbReference>
<dbReference type="EMBL" id="JAUOTP010000001">
    <property type="protein sequence ID" value="MDO6413220.1"/>
    <property type="molecule type" value="Genomic_DNA"/>
</dbReference>
<keyword evidence="2" id="KW-1185">Reference proteome</keyword>
<name>A0ABT8Y6C3_9SPHN</name>
<proteinExistence type="predicted"/>
<reference evidence="1" key="1">
    <citation type="submission" date="2023-07" db="EMBL/GenBank/DDBJ databases">
        <authorList>
            <person name="Kim M."/>
        </authorList>
    </citation>
    <scope>NUCLEOTIDE SEQUENCE</scope>
    <source>
        <strain evidence="1">BIUV-7</strain>
    </source>
</reference>